<gene>
    <name evidence="1" type="ORF">DSM106972_005110</name>
</gene>
<reference evidence="1" key="1">
    <citation type="submission" date="2018-12" db="EMBL/GenBank/DDBJ databases">
        <authorList>
            <person name="Will S."/>
            <person name="Neumann-Schaal M."/>
            <person name="Henke P."/>
        </authorList>
    </citation>
    <scope>NUCLEOTIDE SEQUENCE</scope>
    <source>
        <strain evidence="1">PCC 7102</strain>
    </source>
</reference>
<comment type="caution">
    <text evidence="1">The sequence shown here is derived from an EMBL/GenBank/DDBJ whole genome shotgun (WGS) entry which is preliminary data.</text>
</comment>
<dbReference type="AlphaFoldDB" id="A0A3S1CT87"/>
<accession>A0A3S1CT87</accession>
<dbReference type="OrthoDB" id="514570at2"/>
<sequence>MCQLKISDLSFCEVVAENEVEVKGGLTLGEIGISSRVKPLLERLMPDLSELFDLSGVPLEVTPLASEDGNTIEKLENTSAGISGYQVTSQDGTTKFGMLTGTDFVFASTSSIKSS</sequence>
<protein>
    <submittedName>
        <fullName evidence="1">Uncharacterized protein</fullName>
    </submittedName>
</protein>
<proteinExistence type="predicted"/>
<dbReference type="EMBL" id="RSCL01000001">
    <property type="protein sequence ID" value="RUT10016.1"/>
    <property type="molecule type" value="Genomic_DNA"/>
</dbReference>
<reference evidence="1" key="2">
    <citation type="journal article" date="2019" name="Genome Biol. Evol.">
        <title>Day and night: Metabolic profiles and evolutionary relationships of six axenic non-marine cyanobacteria.</title>
        <authorList>
            <person name="Will S.E."/>
            <person name="Henke P."/>
            <person name="Boedeker C."/>
            <person name="Huang S."/>
            <person name="Brinkmann H."/>
            <person name="Rohde M."/>
            <person name="Jarek M."/>
            <person name="Friedl T."/>
            <person name="Seufert S."/>
            <person name="Schumacher M."/>
            <person name="Overmann J."/>
            <person name="Neumann-Schaal M."/>
            <person name="Petersen J."/>
        </authorList>
    </citation>
    <scope>NUCLEOTIDE SEQUENCE [LARGE SCALE GENOMIC DNA]</scope>
    <source>
        <strain evidence="1">PCC 7102</strain>
    </source>
</reference>
<dbReference type="Proteomes" id="UP000271624">
    <property type="component" value="Unassembled WGS sequence"/>
</dbReference>
<evidence type="ECO:0000313" key="2">
    <source>
        <dbReference type="Proteomes" id="UP000271624"/>
    </source>
</evidence>
<dbReference type="RefSeq" id="WP_127078534.1">
    <property type="nucleotide sequence ID" value="NZ_RSCL01000001.1"/>
</dbReference>
<evidence type="ECO:0000313" key="1">
    <source>
        <dbReference type="EMBL" id="RUT10016.1"/>
    </source>
</evidence>
<name>A0A3S1CT87_9CYAN</name>
<keyword evidence="2" id="KW-1185">Reference proteome</keyword>
<organism evidence="1 2">
    <name type="scientific">Dulcicalothrix desertica PCC 7102</name>
    <dbReference type="NCBI Taxonomy" id="232991"/>
    <lineage>
        <taxon>Bacteria</taxon>
        <taxon>Bacillati</taxon>
        <taxon>Cyanobacteriota</taxon>
        <taxon>Cyanophyceae</taxon>
        <taxon>Nostocales</taxon>
        <taxon>Calotrichaceae</taxon>
        <taxon>Dulcicalothrix</taxon>
    </lineage>
</organism>